<accession>A0A1M5H741</accession>
<dbReference type="STRING" id="229205.SAMN05444372_102317"/>
<name>A0A1M5H741_9FLAO</name>
<sequence length="361" mass="42178">MIEDKVLVFCDYPINENEGGPIGYYNKCLYKNTPDNIILLKSVFTAKKQFSIIEKIRNKFRNRFKKNDLVNSTLHTKFISLQCKEFKFFYFHSVYDLYDVLHLINEDQIVILQSHSPELPSAERFKNGANDYLLVRKIEKISFKRANYLVFPNEDSMVIYNSVISDKHKIKFLTTGIKPIESKVVLPLDNQKINILYIGRKNEIKGFYFLIESFKKASAFRDDIRLIIAGNGEKIIGKDIYDIGITDRPFDWINSVDFVISLNKESYFDLNVIESICLGTPLIMTTSEGHTFFKNRRGIISVDYDNIIGVLMNKNLVNKNYKIENRAFLKQFYHEFLSDIVFKNNLNKMCTTILNNEVNHL</sequence>
<dbReference type="Gene3D" id="3.40.50.2000">
    <property type="entry name" value="Glycogen Phosphorylase B"/>
    <property type="match status" value="1"/>
</dbReference>
<organism evidence="1 2">
    <name type="scientific">Flavobacterium micromati</name>
    <dbReference type="NCBI Taxonomy" id="229205"/>
    <lineage>
        <taxon>Bacteria</taxon>
        <taxon>Pseudomonadati</taxon>
        <taxon>Bacteroidota</taxon>
        <taxon>Flavobacteriia</taxon>
        <taxon>Flavobacteriales</taxon>
        <taxon>Flavobacteriaceae</taxon>
        <taxon>Flavobacterium</taxon>
    </lineage>
</organism>
<dbReference type="OrthoDB" id="1046785at2"/>
<dbReference type="Proteomes" id="UP000184020">
    <property type="component" value="Unassembled WGS sequence"/>
</dbReference>
<evidence type="ECO:0000313" key="1">
    <source>
        <dbReference type="EMBL" id="SHG11754.1"/>
    </source>
</evidence>
<dbReference type="AlphaFoldDB" id="A0A1M5H741"/>
<keyword evidence="1" id="KW-0808">Transferase</keyword>
<evidence type="ECO:0000313" key="2">
    <source>
        <dbReference type="Proteomes" id="UP000184020"/>
    </source>
</evidence>
<dbReference type="SUPFAM" id="SSF53756">
    <property type="entry name" value="UDP-Glycosyltransferase/glycogen phosphorylase"/>
    <property type="match status" value="1"/>
</dbReference>
<proteinExistence type="predicted"/>
<keyword evidence="2" id="KW-1185">Reference proteome</keyword>
<dbReference type="EMBL" id="FQWF01000002">
    <property type="protein sequence ID" value="SHG11754.1"/>
    <property type="molecule type" value="Genomic_DNA"/>
</dbReference>
<protein>
    <submittedName>
        <fullName evidence="1">Glycosyltransferase involved in cell wall bisynthesis</fullName>
    </submittedName>
</protein>
<gene>
    <name evidence="1" type="ORF">SAMN05444372_102317</name>
</gene>
<dbReference type="RefSeq" id="WP_073017295.1">
    <property type="nucleotide sequence ID" value="NZ_FQWF01000002.1"/>
</dbReference>
<reference evidence="2" key="1">
    <citation type="submission" date="2016-11" db="EMBL/GenBank/DDBJ databases">
        <authorList>
            <person name="Varghese N."/>
            <person name="Submissions S."/>
        </authorList>
    </citation>
    <scope>NUCLEOTIDE SEQUENCE [LARGE SCALE GENOMIC DNA]</scope>
    <source>
        <strain evidence="2">DSM 17659</strain>
    </source>
</reference>
<dbReference type="GO" id="GO:0016740">
    <property type="term" value="F:transferase activity"/>
    <property type="evidence" value="ECO:0007669"/>
    <property type="project" value="UniProtKB-KW"/>
</dbReference>
<dbReference type="Pfam" id="PF13692">
    <property type="entry name" value="Glyco_trans_1_4"/>
    <property type="match status" value="1"/>
</dbReference>